<dbReference type="SMART" id="SM00732">
    <property type="entry name" value="YqgFc"/>
    <property type="match status" value="1"/>
</dbReference>
<reference evidence="8" key="2">
    <citation type="submission" date="2022-06" db="EMBL/GenBank/DDBJ databases">
        <title>Draft genome sequence of Burkholderia glumae strain GR20004 isolated from rice panicle showing bacterial panicle blight.</title>
        <authorList>
            <person name="Choi S.Y."/>
            <person name="Lee Y.H."/>
        </authorList>
    </citation>
    <scope>NUCLEOTIDE SEQUENCE</scope>
    <source>
        <strain evidence="8">GR20004</strain>
    </source>
</reference>
<keyword evidence="2 5" id="KW-0690">Ribosome biogenesis</keyword>
<dbReference type="EMBL" id="CP065601">
    <property type="protein sequence ID" value="QPQ94334.1"/>
    <property type="molecule type" value="Genomic_DNA"/>
</dbReference>
<dbReference type="GO" id="GO:0016788">
    <property type="term" value="F:hydrolase activity, acting on ester bonds"/>
    <property type="evidence" value="ECO:0007669"/>
    <property type="project" value="UniProtKB-UniRule"/>
</dbReference>
<evidence type="ECO:0000313" key="8">
    <source>
        <dbReference type="EMBL" id="USS46765.1"/>
    </source>
</evidence>
<dbReference type="AlphaFoldDB" id="A0AAP9Y5J5"/>
<keyword evidence="3 5" id="KW-0540">Nuclease</keyword>
<dbReference type="CDD" id="cd16964">
    <property type="entry name" value="YqgF"/>
    <property type="match status" value="1"/>
</dbReference>
<keyword evidence="1 5" id="KW-0963">Cytoplasm</keyword>
<evidence type="ECO:0000313" key="9">
    <source>
        <dbReference type="Proteomes" id="UP000594892"/>
    </source>
</evidence>
<dbReference type="EC" id="3.1.-.-" evidence="5"/>
<name>A0AAP9Y5J5_BURGL</name>
<dbReference type="PANTHER" id="PTHR33317:SF4">
    <property type="entry name" value="POLYNUCLEOTIDYL TRANSFERASE, RIBONUCLEASE H-LIKE SUPERFAMILY PROTEIN"/>
    <property type="match status" value="1"/>
</dbReference>
<protein>
    <recommendedName>
        <fullName evidence="5">Putative pre-16S rRNA nuclease</fullName>
        <ecNumber evidence="5">3.1.-.-</ecNumber>
    </recommendedName>
</protein>
<dbReference type="GeneID" id="45697135"/>
<organism evidence="7 9">
    <name type="scientific">Burkholderia glumae</name>
    <name type="common">Pseudomonas glumae</name>
    <dbReference type="NCBI Taxonomy" id="337"/>
    <lineage>
        <taxon>Bacteria</taxon>
        <taxon>Pseudomonadati</taxon>
        <taxon>Pseudomonadota</taxon>
        <taxon>Betaproteobacteria</taxon>
        <taxon>Burkholderiales</taxon>
        <taxon>Burkholderiaceae</taxon>
        <taxon>Burkholderia</taxon>
    </lineage>
</organism>
<dbReference type="InterPro" id="IPR005227">
    <property type="entry name" value="YqgF"/>
</dbReference>
<dbReference type="Proteomes" id="UP001056386">
    <property type="component" value="Chromosome 1"/>
</dbReference>
<comment type="similarity">
    <text evidence="5">Belongs to the YqgF HJR family.</text>
</comment>
<dbReference type="GO" id="GO:0005829">
    <property type="term" value="C:cytosol"/>
    <property type="evidence" value="ECO:0007669"/>
    <property type="project" value="TreeGrafter"/>
</dbReference>
<dbReference type="Gene3D" id="3.30.420.140">
    <property type="entry name" value="YqgF/RNase H-like domain"/>
    <property type="match status" value="1"/>
</dbReference>
<evidence type="ECO:0000256" key="5">
    <source>
        <dbReference type="HAMAP-Rule" id="MF_00651"/>
    </source>
</evidence>
<evidence type="ECO:0000256" key="1">
    <source>
        <dbReference type="ARBA" id="ARBA00022490"/>
    </source>
</evidence>
<dbReference type="InterPro" id="IPR006641">
    <property type="entry name" value="YqgF/RNaseH-like_dom"/>
</dbReference>
<evidence type="ECO:0000256" key="4">
    <source>
        <dbReference type="ARBA" id="ARBA00022801"/>
    </source>
</evidence>
<evidence type="ECO:0000256" key="2">
    <source>
        <dbReference type="ARBA" id="ARBA00022517"/>
    </source>
</evidence>
<dbReference type="HAMAP" id="MF_00651">
    <property type="entry name" value="Nuclease_YqgF"/>
    <property type="match status" value="1"/>
</dbReference>
<dbReference type="RefSeq" id="WP_012734801.1">
    <property type="nucleotide sequence ID" value="NZ_CP021074.1"/>
</dbReference>
<dbReference type="InterPro" id="IPR037027">
    <property type="entry name" value="YqgF/RNaseH-like_dom_sf"/>
</dbReference>
<accession>A0AAP9Y5J5</accession>
<keyword evidence="10" id="KW-1185">Reference proteome</keyword>
<comment type="subcellular location">
    <subcellularLocation>
        <location evidence="5">Cytoplasm</location>
    </subcellularLocation>
</comment>
<evidence type="ECO:0000313" key="10">
    <source>
        <dbReference type="Proteomes" id="UP001056386"/>
    </source>
</evidence>
<dbReference type="InterPro" id="IPR012337">
    <property type="entry name" value="RNaseH-like_sf"/>
</dbReference>
<dbReference type="PANTHER" id="PTHR33317">
    <property type="entry name" value="POLYNUCLEOTIDYL TRANSFERASE, RIBONUCLEASE H-LIKE SUPERFAMILY PROTEIN"/>
    <property type="match status" value="1"/>
</dbReference>
<reference evidence="7 9" key="1">
    <citation type="submission" date="2020-12" db="EMBL/GenBank/DDBJ databases">
        <title>FDA dAtabase for Regulatory Grade micrObial Sequences (FDA-ARGOS): Supporting development and validation of Infectious Disease Dx tests.</title>
        <authorList>
            <person name="Minogue T."/>
            <person name="Wolcott M."/>
            <person name="Wasieloski L."/>
            <person name="Aguilar W."/>
            <person name="Moore D."/>
            <person name="Jaissle J."/>
            <person name="Tallon L."/>
            <person name="Sadzewicz L."/>
            <person name="Zhao X."/>
            <person name="Boylan J."/>
            <person name="Ott S."/>
            <person name="Bowen H."/>
            <person name="Vavikolanu K."/>
            <person name="Mehta A."/>
            <person name="Aluvathingal J."/>
            <person name="Nadendla S."/>
            <person name="Yan Y."/>
            <person name="Sichtig H."/>
        </authorList>
    </citation>
    <scope>NUCLEOTIDE SEQUENCE [LARGE SCALE GENOMIC DNA]</scope>
    <source>
        <strain evidence="7 9">FDAARGOS_949</strain>
    </source>
</reference>
<dbReference type="GO" id="GO:0004518">
    <property type="term" value="F:nuclease activity"/>
    <property type="evidence" value="ECO:0007669"/>
    <property type="project" value="UniProtKB-KW"/>
</dbReference>
<dbReference type="Proteomes" id="UP000594892">
    <property type="component" value="Chromosome 2"/>
</dbReference>
<sequence>MSGSNAREATLLAFDYGEKRIGVAVGNTLTRTARALVIVANLNRDHRFKAIGELIAEWRPDALVVGLPLHPDGTPHEMTQQARRFGNQLNGRFSLPVSWIDERYSSVEARAQLRERGARGAARGAAAAVDAEAARVILQTHLDQLSDHHEFH</sequence>
<evidence type="ECO:0000313" key="7">
    <source>
        <dbReference type="EMBL" id="QPQ94334.1"/>
    </source>
</evidence>
<dbReference type="EMBL" id="CP099587">
    <property type="protein sequence ID" value="USS46765.1"/>
    <property type="molecule type" value="Genomic_DNA"/>
</dbReference>
<proteinExistence type="inferred from homology"/>
<dbReference type="GO" id="GO:0000967">
    <property type="term" value="P:rRNA 5'-end processing"/>
    <property type="evidence" value="ECO:0007669"/>
    <property type="project" value="UniProtKB-UniRule"/>
</dbReference>
<feature type="domain" description="YqgF/RNase H-like" evidence="6">
    <location>
        <begin position="9"/>
        <end position="109"/>
    </location>
</feature>
<evidence type="ECO:0000256" key="3">
    <source>
        <dbReference type="ARBA" id="ARBA00022722"/>
    </source>
</evidence>
<dbReference type="Pfam" id="PF03652">
    <property type="entry name" value="RuvX"/>
    <property type="match status" value="1"/>
</dbReference>
<dbReference type="SUPFAM" id="SSF53098">
    <property type="entry name" value="Ribonuclease H-like"/>
    <property type="match status" value="1"/>
</dbReference>
<evidence type="ECO:0000259" key="6">
    <source>
        <dbReference type="SMART" id="SM00732"/>
    </source>
</evidence>
<keyword evidence="4 5" id="KW-0378">Hydrolase</keyword>
<gene>
    <name evidence="7" type="primary">ruvX</name>
    <name evidence="7" type="ORF">I6H06_19485</name>
    <name evidence="8" type="ORF">NFI99_17835</name>
</gene>
<comment type="function">
    <text evidence="5">Could be a nuclease involved in processing of the 5'-end of pre-16S rRNA.</text>
</comment>
<dbReference type="NCBIfam" id="TIGR00250">
    <property type="entry name" value="RNAse_H_YqgF"/>
    <property type="match status" value="1"/>
</dbReference>